<keyword evidence="2" id="KW-1185">Reference proteome</keyword>
<protein>
    <submittedName>
        <fullName evidence="1">Amino acid transporter</fullName>
    </submittedName>
</protein>
<reference evidence="1" key="1">
    <citation type="journal article" date="2021" name="New Phytol.">
        <title>Evolutionary innovations through gain and loss of genes in the ectomycorrhizal Boletales.</title>
        <authorList>
            <person name="Wu G."/>
            <person name="Miyauchi S."/>
            <person name="Morin E."/>
            <person name="Kuo A."/>
            <person name="Drula E."/>
            <person name="Varga T."/>
            <person name="Kohler A."/>
            <person name="Feng B."/>
            <person name="Cao Y."/>
            <person name="Lipzen A."/>
            <person name="Daum C."/>
            <person name="Hundley H."/>
            <person name="Pangilinan J."/>
            <person name="Johnson J."/>
            <person name="Barry K."/>
            <person name="LaButti K."/>
            <person name="Ng V."/>
            <person name="Ahrendt S."/>
            <person name="Min B."/>
            <person name="Choi I.G."/>
            <person name="Park H."/>
            <person name="Plett J.M."/>
            <person name="Magnuson J."/>
            <person name="Spatafora J.W."/>
            <person name="Nagy L.G."/>
            <person name="Henrissat B."/>
            <person name="Grigoriev I.V."/>
            <person name="Yang Z.L."/>
            <person name="Xu J."/>
            <person name="Martin F.M."/>
        </authorList>
    </citation>
    <scope>NUCLEOTIDE SEQUENCE</scope>
    <source>
        <strain evidence="1">ATCC 28755</strain>
    </source>
</reference>
<sequence>MSKVQKAFVSVESANDSSEDGIPLHKADDALLKKLGYKSEFKREFSMLETISFSLAILAVSCGITTGYGYPLLAGGHFAMIWGWTIPCLFVLCIAASMAELASAMPTSAGLYYFSAKMASEKHSALASWITGWSNITGQVTLVCSIDYTCAEFITTGIAMITDGEIVLGPGPTFGILLAIFLVQAVLCSAGTRVLARMTVVIMLIIMGTTIAAIVSLLVCSRGNGVTPKQAFTEFENHTGWSNDGWAFILAFTSPMWSLTGYDSAAHIAEETAGAARAAPIAIMVGVVGTEVLGLIYYIAASFATTSIPDIIDSKLALPMGQVYLNILGKKGTMALWWALGFLQASIYRFLMFGQNSGWIFLQFLCGSSQVVDASRVVFAFSRDNALPGSRWWKQVNRRTQTPVNAVWFVMFLSAICGLLSFSAAAFDSLASASVIGLYISYVYPTLMRITYGKDKFVPGPFNLGRWSRPCGAIAVAWTVFMVVMLLFPNTQTANAQTINYAFVIIIVVFLFASLSWIFSARHWFTGPVPNIDGPSRSDSASYEEKQNNMEQYSGE</sequence>
<gene>
    <name evidence="1" type="ORF">BJ138DRAFT_1173889</name>
</gene>
<dbReference type="Proteomes" id="UP000790377">
    <property type="component" value="Unassembled WGS sequence"/>
</dbReference>
<proteinExistence type="predicted"/>
<name>A0ACB8A7E9_9AGAM</name>
<evidence type="ECO:0000313" key="1">
    <source>
        <dbReference type="EMBL" id="KAH7909023.1"/>
    </source>
</evidence>
<comment type="caution">
    <text evidence="1">The sequence shown here is derived from an EMBL/GenBank/DDBJ whole genome shotgun (WGS) entry which is preliminary data.</text>
</comment>
<organism evidence="1 2">
    <name type="scientific">Hygrophoropsis aurantiaca</name>
    <dbReference type="NCBI Taxonomy" id="72124"/>
    <lineage>
        <taxon>Eukaryota</taxon>
        <taxon>Fungi</taxon>
        <taxon>Dikarya</taxon>
        <taxon>Basidiomycota</taxon>
        <taxon>Agaricomycotina</taxon>
        <taxon>Agaricomycetes</taxon>
        <taxon>Agaricomycetidae</taxon>
        <taxon>Boletales</taxon>
        <taxon>Coniophorineae</taxon>
        <taxon>Hygrophoropsidaceae</taxon>
        <taxon>Hygrophoropsis</taxon>
    </lineage>
</organism>
<evidence type="ECO:0000313" key="2">
    <source>
        <dbReference type="Proteomes" id="UP000790377"/>
    </source>
</evidence>
<dbReference type="EMBL" id="MU267783">
    <property type="protein sequence ID" value="KAH7909023.1"/>
    <property type="molecule type" value="Genomic_DNA"/>
</dbReference>
<accession>A0ACB8A7E9</accession>